<dbReference type="InterPro" id="IPR011333">
    <property type="entry name" value="SKP1/BTB/POZ_sf"/>
</dbReference>
<evidence type="ECO:0000313" key="3">
    <source>
        <dbReference type="EMBL" id="KAL2063703.1"/>
    </source>
</evidence>
<name>A0ABR4C177_9HELO</name>
<reference evidence="3 4" key="1">
    <citation type="journal article" date="2024" name="Commun. Biol.">
        <title>Comparative genomic analysis of thermophilic fungi reveals convergent evolutionary adaptations and gene losses.</title>
        <authorList>
            <person name="Steindorff A.S."/>
            <person name="Aguilar-Pontes M.V."/>
            <person name="Robinson A.J."/>
            <person name="Andreopoulos B."/>
            <person name="LaButti K."/>
            <person name="Kuo A."/>
            <person name="Mondo S."/>
            <person name="Riley R."/>
            <person name="Otillar R."/>
            <person name="Haridas S."/>
            <person name="Lipzen A."/>
            <person name="Grimwood J."/>
            <person name="Schmutz J."/>
            <person name="Clum A."/>
            <person name="Reid I.D."/>
            <person name="Moisan M.C."/>
            <person name="Butler G."/>
            <person name="Nguyen T.T.M."/>
            <person name="Dewar K."/>
            <person name="Conant G."/>
            <person name="Drula E."/>
            <person name="Henrissat B."/>
            <person name="Hansel C."/>
            <person name="Singer S."/>
            <person name="Hutchinson M.I."/>
            <person name="de Vries R.P."/>
            <person name="Natvig D.O."/>
            <person name="Powell A.J."/>
            <person name="Tsang A."/>
            <person name="Grigoriev I.V."/>
        </authorList>
    </citation>
    <scope>NUCLEOTIDE SEQUENCE [LARGE SCALE GENOMIC DNA]</scope>
    <source>
        <strain evidence="3 4">CBS 494.80</strain>
    </source>
</reference>
<accession>A0ABR4C177</accession>
<feature type="region of interest" description="Disordered" evidence="1">
    <location>
        <begin position="95"/>
        <end position="114"/>
    </location>
</feature>
<protein>
    <recommendedName>
        <fullName evidence="2">BTB domain-containing protein</fullName>
    </recommendedName>
</protein>
<dbReference type="CDD" id="cd18186">
    <property type="entry name" value="BTB_POZ_ZBTB_KLHL-like"/>
    <property type="match status" value="1"/>
</dbReference>
<dbReference type="EMBL" id="JAZHXI010000015">
    <property type="protein sequence ID" value="KAL2063703.1"/>
    <property type="molecule type" value="Genomic_DNA"/>
</dbReference>
<keyword evidence="4" id="KW-1185">Reference proteome</keyword>
<comment type="caution">
    <text evidence="3">The sequence shown here is derived from an EMBL/GenBank/DDBJ whole genome shotgun (WGS) entry which is preliminary data.</text>
</comment>
<dbReference type="InterPro" id="IPR000210">
    <property type="entry name" value="BTB/POZ_dom"/>
</dbReference>
<dbReference type="Proteomes" id="UP001595075">
    <property type="component" value="Unassembled WGS sequence"/>
</dbReference>
<sequence length="432" mass="49166">MTMSRHAFVPKYQIQTKVNSTSLDYLQRRSFTHSRSDSGLQFTTDAMYPPLEFAKMNLAFYVDLIQALEKDDHTATSPIASAKRITSFGMSRKGSWSQISSSGGSGGPPRTFTAPGMKTDVRIRVFDREFHCHSVVLRLYSAFFRTFLDSAEKQSMNGESQFRYDYVSVTDPDGGWGLEAARPGMHSPPLFSPLKDGMEPSNDEVAFEKLLCAMYHKKYTITSLRELSDMTRLADFYCCLPMFSSSLYSALWHSPLLIAEIPSNSNSTLILAQKLRHPLLFREALIHVVCQWKGYSRFLEGHYGLVCAVTSAYNRVCERLLAANQELFLAMNLGGQVREDICAATNDIERSELPSQNAHFYRHLYNQWEIEQEDGMQSLMESMRALLENNLVLERNLERNMGLAGEDGYKHGFLCAEISDSELPWNMEEDDW</sequence>
<organism evidence="3 4">
    <name type="scientific">Oculimacula yallundae</name>
    <dbReference type="NCBI Taxonomy" id="86028"/>
    <lineage>
        <taxon>Eukaryota</taxon>
        <taxon>Fungi</taxon>
        <taxon>Dikarya</taxon>
        <taxon>Ascomycota</taxon>
        <taxon>Pezizomycotina</taxon>
        <taxon>Leotiomycetes</taxon>
        <taxon>Helotiales</taxon>
        <taxon>Ploettnerulaceae</taxon>
        <taxon>Oculimacula</taxon>
    </lineage>
</organism>
<evidence type="ECO:0000256" key="1">
    <source>
        <dbReference type="SAM" id="MobiDB-lite"/>
    </source>
</evidence>
<dbReference type="SUPFAM" id="SSF54695">
    <property type="entry name" value="POZ domain"/>
    <property type="match status" value="1"/>
</dbReference>
<dbReference type="PROSITE" id="PS50097">
    <property type="entry name" value="BTB"/>
    <property type="match status" value="1"/>
</dbReference>
<dbReference type="Gene3D" id="3.30.710.10">
    <property type="entry name" value="Potassium Channel Kv1.1, Chain A"/>
    <property type="match status" value="1"/>
</dbReference>
<evidence type="ECO:0000259" key="2">
    <source>
        <dbReference type="PROSITE" id="PS50097"/>
    </source>
</evidence>
<dbReference type="Pfam" id="PF00651">
    <property type="entry name" value="BTB"/>
    <property type="match status" value="1"/>
</dbReference>
<proteinExistence type="predicted"/>
<gene>
    <name evidence="3" type="ORF">VTL71DRAFT_5508</name>
</gene>
<feature type="domain" description="BTB" evidence="2">
    <location>
        <begin position="119"/>
        <end position="223"/>
    </location>
</feature>
<evidence type="ECO:0000313" key="4">
    <source>
        <dbReference type="Proteomes" id="UP001595075"/>
    </source>
</evidence>